<evidence type="ECO:0000313" key="2">
    <source>
        <dbReference type="EMBL" id="TQJ05871.1"/>
    </source>
</evidence>
<name>A0A542DRX3_AMYCI</name>
<keyword evidence="1" id="KW-1133">Transmembrane helix</keyword>
<comment type="caution">
    <text evidence="2">The sequence shown here is derived from an EMBL/GenBank/DDBJ whole genome shotgun (WGS) entry which is preliminary data.</text>
</comment>
<dbReference type="OrthoDB" id="3696936at2"/>
<feature type="transmembrane region" description="Helical" evidence="1">
    <location>
        <begin position="35"/>
        <end position="61"/>
    </location>
</feature>
<protein>
    <submittedName>
        <fullName evidence="2">Uncharacterized protein</fullName>
    </submittedName>
</protein>
<reference evidence="2 3" key="1">
    <citation type="submission" date="2019-06" db="EMBL/GenBank/DDBJ databases">
        <title>Sequencing the genomes of 1000 actinobacteria strains.</title>
        <authorList>
            <person name="Klenk H.-P."/>
        </authorList>
    </citation>
    <scope>NUCLEOTIDE SEQUENCE [LARGE SCALE GENOMIC DNA]</scope>
    <source>
        <strain evidence="2 3">DSM 45679</strain>
    </source>
</reference>
<sequence length="264" mass="27970">MARGTRGARRGLGRQPASVDWRERMALRGGPVNHALARAGWAILGMLGAILGVGLASWLMATPTGSLADNSAVANFVAGLILFVPAGAVFGCLTGVLAQFVARSWLRTPTEAERRLARETQADQADTARFAGHGLHPSGRWARSFETCANSVAAYHSIVAATPEGAGRDWFARIGETLDGELTEALRLAKLGESLESGVPSGPGQTAWQVSELLRAAETAFAETTERAAAIALNLRAESDFTHIRAQLDMLAGQAPRLRAYRIG</sequence>
<keyword evidence="1" id="KW-0472">Membrane</keyword>
<dbReference type="RefSeq" id="WP_142001342.1">
    <property type="nucleotide sequence ID" value="NZ_VFML01000001.1"/>
</dbReference>
<gene>
    <name evidence="2" type="ORF">FB471_5716</name>
</gene>
<keyword evidence="3" id="KW-1185">Reference proteome</keyword>
<evidence type="ECO:0000256" key="1">
    <source>
        <dbReference type="SAM" id="Phobius"/>
    </source>
</evidence>
<accession>A0A542DRX3</accession>
<organism evidence="2 3">
    <name type="scientific">Amycolatopsis cihanbeyliensis</name>
    <dbReference type="NCBI Taxonomy" id="1128664"/>
    <lineage>
        <taxon>Bacteria</taxon>
        <taxon>Bacillati</taxon>
        <taxon>Actinomycetota</taxon>
        <taxon>Actinomycetes</taxon>
        <taxon>Pseudonocardiales</taxon>
        <taxon>Pseudonocardiaceae</taxon>
        <taxon>Amycolatopsis</taxon>
    </lineage>
</organism>
<evidence type="ECO:0000313" key="3">
    <source>
        <dbReference type="Proteomes" id="UP000320876"/>
    </source>
</evidence>
<dbReference type="Proteomes" id="UP000320876">
    <property type="component" value="Unassembled WGS sequence"/>
</dbReference>
<keyword evidence="1" id="KW-0812">Transmembrane</keyword>
<feature type="transmembrane region" description="Helical" evidence="1">
    <location>
        <begin position="73"/>
        <end position="98"/>
    </location>
</feature>
<proteinExistence type="predicted"/>
<dbReference type="EMBL" id="VFML01000001">
    <property type="protein sequence ID" value="TQJ05871.1"/>
    <property type="molecule type" value="Genomic_DNA"/>
</dbReference>
<dbReference type="AlphaFoldDB" id="A0A542DRX3"/>